<evidence type="ECO:0000259" key="8">
    <source>
        <dbReference type="PROSITE" id="PS50811"/>
    </source>
</evidence>
<dbReference type="AlphaFoldDB" id="A0A1S2Z7G3"/>
<accession>A0A1S2Z7G3</accession>
<dbReference type="SUPFAM" id="SSF118290">
    <property type="entry name" value="WRKY DNA-binding domain"/>
    <property type="match status" value="1"/>
</dbReference>
<evidence type="ECO:0000256" key="6">
    <source>
        <dbReference type="ARBA" id="ARBA00060850"/>
    </source>
</evidence>
<dbReference type="InterPro" id="IPR003657">
    <property type="entry name" value="WRKY_dom"/>
</dbReference>
<keyword evidence="5" id="KW-0539">Nucleus</keyword>
<evidence type="ECO:0000256" key="1">
    <source>
        <dbReference type="ARBA" id="ARBA00004123"/>
    </source>
</evidence>
<reference evidence="10" key="1">
    <citation type="submission" date="2025-08" db="UniProtKB">
        <authorList>
            <consortium name="RefSeq"/>
        </authorList>
    </citation>
    <scope>IDENTIFICATION</scope>
    <source>
        <tissue evidence="10">Etiolated seedlings</tissue>
    </source>
</reference>
<dbReference type="GO" id="GO:0003700">
    <property type="term" value="F:DNA-binding transcription factor activity"/>
    <property type="evidence" value="ECO:0007669"/>
    <property type="project" value="InterPro"/>
</dbReference>
<dbReference type="KEGG" id="cam:101503062"/>
<keyword evidence="9" id="KW-1185">Reference proteome</keyword>
<dbReference type="PROSITE" id="PS50811">
    <property type="entry name" value="WRKY"/>
    <property type="match status" value="1"/>
</dbReference>
<dbReference type="GO" id="GO:0010150">
    <property type="term" value="P:leaf senescence"/>
    <property type="evidence" value="ECO:0007669"/>
    <property type="project" value="UniProtKB-ARBA"/>
</dbReference>
<evidence type="ECO:0000256" key="4">
    <source>
        <dbReference type="ARBA" id="ARBA00023163"/>
    </source>
</evidence>
<dbReference type="eggNOG" id="ENOG502QPRM">
    <property type="taxonomic scope" value="Eukaryota"/>
</dbReference>
<keyword evidence="4" id="KW-0804">Transcription</keyword>
<evidence type="ECO:0000313" key="10">
    <source>
        <dbReference type="RefSeq" id="XP_004516403.1"/>
    </source>
</evidence>
<evidence type="ECO:0000256" key="7">
    <source>
        <dbReference type="SAM" id="MobiDB-lite"/>
    </source>
</evidence>
<dbReference type="SMART" id="SM00774">
    <property type="entry name" value="WRKY"/>
    <property type="match status" value="1"/>
</dbReference>
<dbReference type="GO" id="GO:0010193">
    <property type="term" value="P:response to ozone"/>
    <property type="evidence" value="ECO:0007669"/>
    <property type="project" value="UniProtKB-ARBA"/>
</dbReference>
<dbReference type="PaxDb" id="3827-XP_004516403.1"/>
<dbReference type="GO" id="GO:0009751">
    <property type="term" value="P:response to salicylic acid"/>
    <property type="evidence" value="ECO:0007669"/>
    <property type="project" value="UniProtKB-ARBA"/>
</dbReference>
<name>A0A1S2Z7G3_CICAR</name>
<dbReference type="InterPro" id="IPR036576">
    <property type="entry name" value="WRKY_dom_sf"/>
</dbReference>
<keyword evidence="3" id="KW-0238">DNA-binding</keyword>
<evidence type="ECO:0000256" key="3">
    <source>
        <dbReference type="ARBA" id="ARBA00023125"/>
    </source>
</evidence>
<dbReference type="OrthoDB" id="1888929at2759"/>
<dbReference type="Gene3D" id="2.20.25.80">
    <property type="entry name" value="WRKY domain"/>
    <property type="match status" value="1"/>
</dbReference>
<dbReference type="Pfam" id="PF03106">
    <property type="entry name" value="WRKY"/>
    <property type="match status" value="1"/>
</dbReference>
<protein>
    <submittedName>
        <fullName evidence="10">Probable WRKY transcription factor 46</fullName>
    </submittedName>
</protein>
<evidence type="ECO:0000256" key="2">
    <source>
        <dbReference type="ARBA" id="ARBA00023015"/>
    </source>
</evidence>
<evidence type="ECO:0000256" key="5">
    <source>
        <dbReference type="ARBA" id="ARBA00023242"/>
    </source>
</evidence>
<dbReference type="GeneID" id="101503062"/>
<dbReference type="RefSeq" id="XP_004516403.1">
    <property type="nucleotide sequence ID" value="XM_004516346.3"/>
</dbReference>
<proteinExistence type="inferred from homology"/>
<feature type="region of interest" description="Disordered" evidence="7">
    <location>
        <begin position="31"/>
        <end position="52"/>
    </location>
</feature>
<dbReference type="PANTHER" id="PTHR32096">
    <property type="entry name" value="WRKY TRANSCRIPTION FACTOR 30-RELATED-RELATED"/>
    <property type="match status" value="1"/>
</dbReference>
<dbReference type="FunFam" id="2.20.25.80:FF:000009">
    <property type="entry name" value="WRKY transcription factor 53"/>
    <property type="match status" value="1"/>
</dbReference>
<dbReference type="PANTHER" id="PTHR32096:SF133">
    <property type="entry name" value="WRKY TRANSCRIPTION FACTOR 41-RELATED"/>
    <property type="match status" value="1"/>
</dbReference>
<dbReference type="GO" id="GO:0000976">
    <property type="term" value="F:transcription cis-regulatory region binding"/>
    <property type="evidence" value="ECO:0007669"/>
    <property type="project" value="TreeGrafter"/>
</dbReference>
<feature type="domain" description="WRKY" evidence="8">
    <location>
        <begin position="132"/>
        <end position="195"/>
    </location>
</feature>
<comment type="subcellular location">
    <subcellularLocation>
        <location evidence="1">Nucleus</location>
    </subcellularLocation>
</comment>
<gene>
    <name evidence="10" type="primary">LOC101503062</name>
</gene>
<dbReference type="GO" id="GO:0042542">
    <property type="term" value="P:response to hydrogen peroxide"/>
    <property type="evidence" value="ECO:0007669"/>
    <property type="project" value="UniProtKB-ARBA"/>
</dbReference>
<dbReference type="Proteomes" id="UP000087171">
    <property type="component" value="Unplaced"/>
</dbReference>
<sequence length="357" mass="40304">MEENMKCEKIGLISELMQGEELTKKLYDQLFSPSSSSSSSSSSSPSPSTSSHVSNEVLIDKILLSIEKALTMVKGNVGQIKTNNVNIIDSYCSNGTPKSEIQDSKFKHKHVSKKRKTMPMWTEQVKLYLGTAPEGSMEDGYSWRKYGQKDILGAKFPRGYYRCTHRNAQGCLATKQMQKSEEDPMICEITYKGRHTCTQASNLNKTHPSKIKLTFGKNKSQQLHQKNQPQDQEKIQSLQQIIFSKIEEFDNIFPPFTFSSQSIGSQNEDNNIFLETNMIENNFMENENNNNNNIFLESNIFSLSPIHLESNGLGPCESDISEIISGPNSVVNSPIDLDIFDDINFDMDFTINAQELC</sequence>
<evidence type="ECO:0000313" key="9">
    <source>
        <dbReference type="Proteomes" id="UP000087171"/>
    </source>
</evidence>
<keyword evidence="2" id="KW-0805">Transcription regulation</keyword>
<comment type="similarity">
    <text evidence="6">Belongs to the WRKY group III family.</text>
</comment>
<dbReference type="InterPro" id="IPR044810">
    <property type="entry name" value="WRKY_plant"/>
</dbReference>
<organism evidence="9 10">
    <name type="scientific">Cicer arietinum</name>
    <name type="common">Chickpea</name>
    <name type="synonym">Garbanzo</name>
    <dbReference type="NCBI Taxonomy" id="3827"/>
    <lineage>
        <taxon>Eukaryota</taxon>
        <taxon>Viridiplantae</taxon>
        <taxon>Streptophyta</taxon>
        <taxon>Embryophyta</taxon>
        <taxon>Tracheophyta</taxon>
        <taxon>Spermatophyta</taxon>
        <taxon>Magnoliopsida</taxon>
        <taxon>eudicotyledons</taxon>
        <taxon>Gunneridae</taxon>
        <taxon>Pentapetalae</taxon>
        <taxon>rosids</taxon>
        <taxon>fabids</taxon>
        <taxon>Fabales</taxon>
        <taxon>Fabaceae</taxon>
        <taxon>Papilionoideae</taxon>
        <taxon>50 kb inversion clade</taxon>
        <taxon>NPAAA clade</taxon>
        <taxon>Hologalegina</taxon>
        <taxon>IRL clade</taxon>
        <taxon>Cicereae</taxon>
        <taxon>Cicer</taxon>
    </lineage>
</organism>
<dbReference type="GO" id="GO:0005634">
    <property type="term" value="C:nucleus"/>
    <property type="evidence" value="ECO:0007669"/>
    <property type="project" value="UniProtKB-SubCell"/>
</dbReference>
<feature type="compositionally biased region" description="Low complexity" evidence="7">
    <location>
        <begin position="32"/>
        <end position="51"/>
    </location>
</feature>